<dbReference type="EMBL" id="BAAARN010000001">
    <property type="protein sequence ID" value="GAA2735540.1"/>
    <property type="molecule type" value="Genomic_DNA"/>
</dbReference>
<reference evidence="1 2" key="1">
    <citation type="journal article" date="2019" name="Int. J. Syst. Evol. Microbiol.">
        <title>The Global Catalogue of Microorganisms (GCM) 10K type strain sequencing project: providing services to taxonomists for standard genome sequencing and annotation.</title>
        <authorList>
            <consortium name="The Broad Institute Genomics Platform"/>
            <consortium name="The Broad Institute Genome Sequencing Center for Infectious Disease"/>
            <person name="Wu L."/>
            <person name="Ma J."/>
        </authorList>
    </citation>
    <scope>NUCLEOTIDE SEQUENCE [LARGE SCALE GENOMIC DNA]</scope>
    <source>
        <strain evidence="1 2">JCM 16378</strain>
    </source>
</reference>
<accession>A0ABN3UP23</accession>
<evidence type="ECO:0000313" key="2">
    <source>
        <dbReference type="Proteomes" id="UP001501326"/>
    </source>
</evidence>
<evidence type="ECO:0000313" key="1">
    <source>
        <dbReference type="EMBL" id="GAA2735540.1"/>
    </source>
</evidence>
<comment type="caution">
    <text evidence="1">The sequence shown here is derived from an EMBL/GenBank/DDBJ whole genome shotgun (WGS) entry which is preliminary data.</text>
</comment>
<protein>
    <submittedName>
        <fullName evidence="1">Uncharacterized protein</fullName>
    </submittedName>
</protein>
<name>A0ABN3UP23_9MICO</name>
<proteinExistence type="predicted"/>
<sequence>MADDPDESTSTTCGAVTPDGTLHVAAGALLVVELGVRRGFGVFVGAGRAVGRAVGRTEVGVALRVVVVAGRDLVDVAEVVEAVVVAVEVVVVVVAGTRVDDGAVVEGLTVGGAACCASSPHAARARVTSTAVEASAARRVRRVALIGRSAGSRGCSTGRPSAGLGW</sequence>
<keyword evidence="2" id="KW-1185">Reference proteome</keyword>
<dbReference type="Proteomes" id="UP001501326">
    <property type="component" value="Unassembled WGS sequence"/>
</dbReference>
<organism evidence="1 2">
    <name type="scientific">Pedococcus aerophilus</name>
    <dbReference type="NCBI Taxonomy" id="436356"/>
    <lineage>
        <taxon>Bacteria</taxon>
        <taxon>Bacillati</taxon>
        <taxon>Actinomycetota</taxon>
        <taxon>Actinomycetes</taxon>
        <taxon>Micrococcales</taxon>
        <taxon>Intrasporangiaceae</taxon>
        <taxon>Pedococcus</taxon>
    </lineage>
</organism>
<gene>
    <name evidence="1" type="ORF">GCM10009867_18040</name>
</gene>
<dbReference type="RefSeq" id="WP_344192310.1">
    <property type="nucleotide sequence ID" value="NZ_BAAARN010000001.1"/>
</dbReference>